<evidence type="ECO:0000313" key="3">
    <source>
        <dbReference type="Proteomes" id="UP000317940"/>
    </source>
</evidence>
<reference evidence="2 3" key="1">
    <citation type="submission" date="2019-06" db="EMBL/GenBank/DDBJ databases">
        <title>Sequencing the genomes of 1000 actinobacteria strains.</title>
        <authorList>
            <person name="Klenk H.-P."/>
        </authorList>
    </citation>
    <scope>NUCLEOTIDE SEQUENCE [LARGE SCALE GENOMIC DNA]</scope>
    <source>
        <strain evidence="2 3">DSM 44826</strain>
    </source>
</reference>
<feature type="chain" id="PRO_5021925714" evidence="1">
    <location>
        <begin position="24"/>
        <end position="208"/>
    </location>
</feature>
<dbReference type="EMBL" id="VIWT01000002">
    <property type="protein sequence ID" value="TWF91175.1"/>
    <property type="molecule type" value="Genomic_DNA"/>
</dbReference>
<proteinExistence type="predicted"/>
<protein>
    <submittedName>
        <fullName evidence="2">Uncharacterized protein</fullName>
    </submittedName>
</protein>
<accession>A0A561TVN8</accession>
<keyword evidence="3" id="KW-1185">Reference proteome</keyword>
<comment type="caution">
    <text evidence="2">The sequence shown here is derived from an EMBL/GenBank/DDBJ whole genome shotgun (WGS) entry which is preliminary data.</text>
</comment>
<dbReference type="AlphaFoldDB" id="A0A561TVN8"/>
<dbReference type="Proteomes" id="UP000317940">
    <property type="component" value="Unassembled WGS sequence"/>
</dbReference>
<organism evidence="2 3">
    <name type="scientific">Kitasatospora viridis</name>
    <dbReference type="NCBI Taxonomy" id="281105"/>
    <lineage>
        <taxon>Bacteria</taxon>
        <taxon>Bacillati</taxon>
        <taxon>Actinomycetota</taxon>
        <taxon>Actinomycetes</taxon>
        <taxon>Kitasatosporales</taxon>
        <taxon>Streptomycetaceae</taxon>
        <taxon>Kitasatospora</taxon>
    </lineage>
</organism>
<dbReference type="RefSeq" id="WP_145908797.1">
    <property type="nucleotide sequence ID" value="NZ_BAAAMZ010000002.1"/>
</dbReference>
<sequence>MNIRTAAAVTVLLVLPLTACSSAKPHEAPRIQNEEAIGRATVSVRQFQLDSGFLPPEFWDGAHDLLVNPDGTMALTADMRAFWSSRGNTYLGPNRPYTMDEVQTRTAGLLQLVPGLQKSSGRPKGPTLTREQGAHAVLAQELADAGCAKAQDFDADDAGVVAPGTAAIDDWIAAHGQDPICPTSHVTVAVEAGRVLDFVTRPTQGFIG</sequence>
<name>A0A561TVN8_9ACTN</name>
<feature type="signal peptide" evidence="1">
    <location>
        <begin position="1"/>
        <end position="23"/>
    </location>
</feature>
<gene>
    <name evidence="2" type="ORF">FHX73_12287</name>
</gene>
<evidence type="ECO:0000256" key="1">
    <source>
        <dbReference type="SAM" id="SignalP"/>
    </source>
</evidence>
<keyword evidence="1" id="KW-0732">Signal</keyword>
<evidence type="ECO:0000313" key="2">
    <source>
        <dbReference type="EMBL" id="TWF91175.1"/>
    </source>
</evidence>